<evidence type="ECO:0000256" key="9">
    <source>
        <dbReference type="ARBA" id="ARBA00022840"/>
    </source>
</evidence>
<comment type="similarity">
    <text evidence="2">Belongs to the centrin family.</text>
</comment>
<dbReference type="FunFam" id="1.10.238.10:FF:000178">
    <property type="entry name" value="Calmodulin-2 A"/>
    <property type="match status" value="1"/>
</dbReference>
<evidence type="ECO:0000256" key="7">
    <source>
        <dbReference type="ARBA" id="ARBA00022777"/>
    </source>
</evidence>
<evidence type="ECO:0000256" key="1">
    <source>
        <dbReference type="ARBA" id="ARBA00001946"/>
    </source>
</evidence>
<evidence type="ECO:0000256" key="6">
    <source>
        <dbReference type="ARBA" id="ARBA00022741"/>
    </source>
</evidence>
<keyword evidence="3" id="KW-0723">Serine/threonine-protein kinase</keyword>
<organism evidence="14">
    <name type="scientific">Aureoumbra lagunensis</name>
    <dbReference type="NCBI Taxonomy" id="44058"/>
    <lineage>
        <taxon>Eukaryota</taxon>
        <taxon>Sar</taxon>
        <taxon>Stramenopiles</taxon>
        <taxon>Ochrophyta</taxon>
        <taxon>Pelagophyceae</taxon>
        <taxon>Pelagomonadales</taxon>
        <taxon>Aureoumbra</taxon>
    </lineage>
</organism>
<dbReference type="EMBL" id="HBIJ01006205">
    <property type="protein sequence ID" value="CAE0363609.1"/>
    <property type="molecule type" value="Transcribed_RNA"/>
</dbReference>
<proteinExistence type="inferred from homology"/>
<dbReference type="PROSITE" id="PS00018">
    <property type="entry name" value="EF_HAND_1"/>
    <property type="match status" value="3"/>
</dbReference>
<dbReference type="GO" id="GO:0043226">
    <property type="term" value="C:organelle"/>
    <property type="evidence" value="ECO:0007669"/>
    <property type="project" value="UniProtKB-ARBA"/>
</dbReference>
<evidence type="ECO:0000259" key="13">
    <source>
        <dbReference type="PROSITE" id="PS50222"/>
    </source>
</evidence>
<evidence type="ECO:0000259" key="12">
    <source>
        <dbReference type="PROSITE" id="PS50011"/>
    </source>
</evidence>
<keyword evidence="6" id="KW-0547">Nucleotide-binding</keyword>
<comment type="cofactor">
    <cofactor evidence="1">
        <name>Mg(2+)</name>
        <dbReference type="ChEBI" id="CHEBI:18420"/>
    </cofactor>
</comment>
<dbReference type="InterPro" id="IPR011009">
    <property type="entry name" value="Kinase-like_dom_sf"/>
</dbReference>
<dbReference type="PANTHER" id="PTHR24349">
    <property type="entry name" value="SERINE/THREONINE-PROTEIN KINASE"/>
    <property type="match status" value="1"/>
</dbReference>
<reference evidence="14" key="1">
    <citation type="submission" date="2021-01" db="EMBL/GenBank/DDBJ databases">
        <authorList>
            <person name="Corre E."/>
            <person name="Pelletier E."/>
            <person name="Niang G."/>
            <person name="Scheremetjew M."/>
            <person name="Finn R."/>
            <person name="Kale V."/>
            <person name="Holt S."/>
            <person name="Cochrane G."/>
            <person name="Meng A."/>
            <person name="Brown T."/>
            <person name="Cohen L."/>
        </authorList>
    </citation>
    <scope>NUCLEOTIDE SEQUENCE</scope>
    <source>
        <strain evidence="14">CCMP1510</strain>
    </source>
</reference>
<evidence type="ECO:0000256" key="5">
    <source>
        <dbReference type="ARBA" id="ARBA00022737"/>
    </source>
</evidence>
<dbReference type="PROSITE" id="PS50222">
    <property type="entry name" value="EF_HAND_2"/>
    <property type="match status" value="2"/>
</dbReference>
<name>A0A7S3JUW6_9STRA</name>
<dbReference type="InterPro" id="IPR011992">
    <property type="entry name" value="EF-hand-dom_pair"/>
</dbReference>
<dbReference type="InterPro" id="IPR000719">
    <property type="entry name" value="Prot_kinase_dom"/>
</dbReference>
<feature type="domain" description="EF-hand" evidence="13">
    <location>
        <begin position="313"/>
        <end position="346"/>
    </location>
</feature>
<keyword evidence="4" id="KW-0808">Transferase</keyword>
<dbReference type="SMART" id="SM00220">
    <property type="entry name" value="S_TKc"/>
    <property type="match status" value="1"/>
</dbReference>
<dbReference type="InterPro" id="IPR050205">
    <property type="entry name" value="CDPK_Ser/Thr_kinases"/>
</dbReference>
<evidence type="ECO:0008006" key="15">
    <source>
        <dbReference type="Google" id="ProtNLM"/>
    </source>
</evidence>
<comment type="similarity">
    <text evidence="10">Belongs to the protein kinase superfamily. Ser/Thr protein kinase family. CDPK subfamily.</text>
</comment>
<keyword evidence="5" id="KW-0677">Repeat</keyword>
<feature type="domain" description="EF-hand" evidence="13">
    <location>
        <begin position="202"/>
        <end position="237"/>
    </location>
</feature>
<evidence type="ECO:0000256" key="4">
    <source>
        <dbReference type="ARBA" id="ARBA00022679"/>
    </source>
</evidence>
<evidence type="ECO:0000256" key="10">
    <source>
        <dbReference type="ARBA" id="ARBA00024334"/>
    </source>
</evidence>
<dbReference type="SUPFAM" id="SSF47473">
    <property type="entry name" value="EF-hand"/>
    <property type="match status" value="1"/>
</dbReference>
<feature type="domain" description="Protein kinase" evidence="12">
    <location>
        <begin position="1"/>
        <end position="129"/>
    </location>
</feature>
<dbReference type="SMART" id="SM00054">
    <property type="entry name" value="EFh"/>
    <property type="match status" value="4"/>
</dbReference>
<dbReference type="GO" id="GO:0005524">
    <property type="term" value="F:ATP binding"/>
    <property type="evidence" value="ECO:0007669"/>
    <property type="project" value="UniProtKB-KW"/>
</dbReference>
<gene>
    <name evidence="14" type="ORF">ALAG00032_LOCUS4350</name>
</gene>
<dbReference type="PROSITE" id="PS50011">
    <property type="entry name" value="PROTEIN_KINASE_DOM"/>
    <property type="match status" value="1"/>
</dbReference>
<dbReference type="GO" id="GO:0004674">
    <property type="term" value="F:protein serine/threonine kinase activity"/>
    <property type="evidence" value="ECO:0007669"/>
    <property type="project" value="UniProtKB-KW"/>
</dbReference>
<dbReference type="SUPFAM" id="SSF56112">
    <property type="entry name" value="Protein kinase-like (PK-like)"/>
    <property type="match status" value="1"/>
</dbReference>
<evidence type="ECO:0000256" key="8">
    <source>
        <dbReference type="ARBA" id="ARBA00022837"/>
    </source>
</evidence>
<evidence type="ECO:0000313" key="14">
    <source>
        <dbReference type="EMBL" id="CAE0363609.1"/>
    </source>
</evidence>
<feature type="region of interest" description="Disordered" evidence="11">
    <location>
        <begin position="149"/>
        <end position="169"/>
    </location>
</feature>
<dbReference type="AlphaFoldDB" id="A0A7S3JUW6"/>
<sequence>MDDAVLKVIDFGLGKLNSQDAENSSNILMHTRVGTPYYIAPEVLRRDYTSKCDVWSVGVIAYILLCGYPPFYGDNDRDIFRRVSAGKFQFPSPEWDHISRPAKDFVAALLRVDIDRRPSAREALEHHWLEIHALASPVAAARTATLDAIPESGGSQPIKSKPRAATDKEKLAAVARRMRRFVRMTKLKRLALNVLSRELTGSELEHLHSVFRKIDKDGDGHITTTELHDALHDHLGFSDQSNPQDDEHLSMIHQLMQAIDLSGDQKIDYPEFLAATMQRTAYLKEENMKKVFAQLDLDKTGFVTFQNLIDITGSKKHAADLLEEADVNNDRKISYQEFKDIMTSKH</sequence>
<dbReference type="CDD" id="cd00051">
    <property type="entry name" value="EFh"/>
    <property type="match status" value="2"/>
</dbReference>
<dbReference type="Pfam" id="PF13499">
    <property type="entry name" value="EF-hand_7"/>
    <property type="match status" value="2"/>
</dbReference>
<keyword evidence="7" id="KW-0418">Kinase</keyword>
<keyword evidence="9" id="KW-0067">ATP-binding</keyword>
<protein>
    <recommendedName>
        <fullName evidence="15">Calmodulin</fullName>
    </recommendedName>
</protein>
<dbReference type="Gene3D" id="1.10.238.10">
    <property type="entry name" value="EF-hand"/>
    <property type="match status" value="2"/>
</dbReference>
<dbReference type="Gene3D" id="1.10.510.10">
    <property type="entry name" value="Transferase(Phosphotransferase) domain 1"/>
    <property type="match status" value="1"/>
</dbReference>
<evidence type="ECO:0000256" key="2">
    <source>
        <dbReference type="ARBA" id="ARBA00005253"/>
    </source>
</evidence>
<evidence type="ECO:0000256" key="11">
    <source>
        <dbReference type="SAM" id="MobiDB-lite"/>
    </source>
</evidence>
<dbReference type="GO" id="GO:0005509">
    <property type="term" value="F:calcium ion binding"/>
    <property type="evidence" value="ECO:0007669"/>
    <property type="project" value="InterPro"/>
</dbReference>
<evidence type="ECO:0000256" key="3">
    <source>
        <dbReference type="ARBA" id="ARBA00022527"/>
    </source>
</evidence>
<dbReference type="InterPro" id="IPR018247">
    <property type="entry name" value="EF_Hand_1_Ca_BS"/>
</dbReference>
<keyword evidence="8" id="KW-0106">Calcium</keyword>
<dbReference type="Pfam" id="PF00069">
    <property type="entry name" value="Pkinase"/>
    <property type="match status" value="1"/>
</dbReference>
<accession>A0A7S3JUW6</accession>
<dbReference type="InterPro" id="IPR002048">
    <property type="entry name" value="EF_hand_dom"/>
</dbReference>